<evidence type="ECO:0000313" key="4">
    <source>
        <dbReference type="EMBL" id="OQE25651.1"/>
    </source>
</evidence>
<dbReference type="Proteomes" id="UP000191342">
    <property type="component" value="Unassembled WGS sequence"/>
</dbReference>
<dbReference type="OrthoDB" id="2735536at2759"/>
<keyword evidence="1" id="KW-0560">Oxidoreductase</keyword>
<name>A0A1V6TH90_9EURO</name>
<dbReference type="SUPFAM" id="SSF51735">
    <property type="entry name" value="NAD(P)-binding Rossmann-fold domains"/>
    <property type="match status" value="1"/>
</dbReference>
<keyword evidence="5" id="KW-1185">Reference proteome</keyword>
<dbReference type="STRING" id="254877.A0A1V6TH90"/>
<dbReference type="PANTHER" id="PTHR10366:SF562">
    <property type="entry name" value="ALDEHYDE REDUCTASE II (AFU_ORTHOLOGUE AFUA_1G11360)"/>
    <property type="match status" value="1"/>
</dbReference>
<evidence type="ECO:0000313" key="5">
    <source>
        <dbReference type="Proteomes" id="UP000191342"/>
    </source>
</evidence>
<sequence>MTQAQNYIVPPGSKVLVTGANGYIASHIIKALLDLGYLVRGTVRTPMPWLTEYFETQCGPGRFELRVVSDFQQSDAFDESVKGVSGVIHVAQGLPSSTAAETVETATAYTVNGVVNLLQAASTEPTIKRVVLTSSIVAAGYPTGKGFKLDVDSWDRSLEQASKDGTTVPIYRACKIEGERQAWKWVEKNQPHFELNSVLPWLTELTNHEIISKLGKILHPNIGGSTMGYVSGLLKGDTTPFKFLPLPWFVDVEDTARLHAIALISPSVRSERLFAAATPFIWGDVVEILKRIQPNNARIPAAPVQEEPTLGDVVPAARAEKLLRETFGQRGWTPLEVSLEGGIARE</sequence>
<dbReference type="InterPro" id="IPR001509">
    <property type="entry name" value="Epimerase_deHydtase"/>
</dbReference>
<reference evidence="5" key="1">
    <citation type="journal article" date="2017" name="Nat. Microbiol.">
        <title>Global analysis of biosynthetic gene clusters reveals vast potential of secondary metabolite production in Penicillium species.</title>
        <authorList>
            <person name="Nielsen J.C."/>
            <person name="Grijseels S."/>
            <person name="Prigent S."/>
            <person name="Ji B."/>
            <person name="Dainat J."/>
            <person name="Nielsen K.F."/>
            <person name="Frisvad J.C."/>
            <person name="Workman M."/>
            <person name="Nielsen J."/>
        </authorList>
    </citation>
    <scope>NUCLEOTIDE SEQUENCE [LARGE SCALE GENOMIC DNA]</scope>
    <source>
        <strain evidence="5">IBT 14082</strain>
    </source>
</reference>
<gene>
    <name evidence="4" type="ORF">PENFLA_c008G03604</name>
</gene>
<dbReference type="InterPro" id="IPR050425">
    <property type="entry name" value="NAD(P)_dehydrat-like"/>
</dbReference>
<organism evidence="4 5">
    <name type="scientific">Penicillium flavigenum</name>
    <dbReference type="NCBI Taxonomy" id="254877"/>
    <lineage>
        <taxon>Eukaryota</taxon>
        <taxon>Fungi</taxon>
        <taxon>Dikarya</taxon>
        <taxon>Ascomycota</taxon>
        <taxon>Pezizomycotina</taxon>
        <taxon>Eurotiomycetes</taxon>
        <taxon>Eurotiomycetidae</taxon>
        <taxon>Eurotiales</taxon>
        <taxon>Aspergillaceae</taxon>
        <taxon>Penicillium</taxon>
    </lineage>
</organism>
<proteinExistence type="inferred from homology"/>
<dbReference type="AlphaFoldDB" id="A0A1V6TH90"/>
<evidence type="ECO:0000256" key="1">
    <source>
        <dbReference type="ARBA" id="ARBA00023002"/>
    </source>
</evidence>
<dbReference type="Gene3D" id="3.40.50.720">
    <property type="entry name" value="NAD(P)-binding Rossmann-like Domain"/>
    <property type="match status" value="1"/>
</dbReference>
<dbReference type="InterPro" id="IPR036291">
    <property type="entry name" value="NAD(P)-bd_dom_sf"/>
</dbReference>
<comment type="similarity">
    <text evidence="2">Belongs to the NAD(P)-dependent epimerase/dehydratase family. Dihydroflavonol-4-reductase subfamily.</text>
</comment>
<evidence type="ECO:0000256" key="2">
    <source>
        <dbReference type="ARBA" id="ARBA00023445"/>
    </source>
</evidence>
<protein>
    <recommendedName>
        <fullName evidence="3">NAD-dependent epimerase/dehydratase domain-containing protein</fullName>
    </recommendedName>
</protein>
<dbReference type="EMBL" id="MLQL01000008">
    <property type="protein sequence ID" value="OQE25651.1"/>
    <property type="molecule type" value="Genomic_DNA"/>
</dbReference>
<dbReference type="GO" id="GO:0016616">
    <property type="term" value="F:oxidoreductase activity, acting on the CH-OH group of donors, NAD or NADP as acceptor"/>
    <property type="evidence" value="ECO:0007669"/>
    <property type="project" value="TreeGrafter"/>
</dbReference>
<accession>A0A1V6TH90</accession>
<comment type="caution">
    <text evidence="4">The sequence shown here is derived from an EMBL/GenBank/DDBJ whole genome shotgun (WGS) entry which is preliminary data.</text>
</comment>
<dbReference type="Pfam" id="PF01370">
    <property type="entry name" value="Epimerase"/>
    <property type="match status" value="1"/>
</dbReference>
<dbReference type="PANTHER" id="PTHR10366">
    <property type="entry name" value="NAD DEPENDENT EPIMERASE/DEHYDRATASE"/>
    <property type="match status" value="1"/>
</dbReference>
<feature type="domain" description="NAD-dependent epimerase/dehydratase" evidence="3">
    <location>
        <begin position="15"/>
        <end position="189"/>
    </location>
</feature>
<evidence type="ECO:0000259" key="3">
    <source>
        <dbReference type="Pfam" id="PF01370"/>
    </source>
</evidence>